<dbReference type="Proteomes" id="UP001163550">
    <property type="component" value="Chromosome"/>
</dbReference>
<dbReference type="RefSeq" id="WP_228883563.1">
    <property type="nucleotide sequence ID" value="NZ_CABIIK010000057.1"/>
</dbReference>
<accession>A0ABY6HCG3</accession>
<keyword evidence="2" id="KW-1185">Reference proteome</keyword>
<organism evidence="1 2">
    <name type="scientific">Acetobacterium wieringae</name>
    <dbReference type="NCBI Taxonomy" id="52694"/>
    <lineage>
        <taxon>Bacteria</taxon>
        <taxon>Bacillati</taxon>
        <taxon>Bacillota</taxon>
        <taxon>Clostridia</taxon>
        <taxon>Eubacteriales</taxon>
        <taxon>Eubacteriaceae</taxon>
        <taxon>Acetobacterium</taxon>
    </lineage>
</organism>
<dbReference type="EMBL" id="CP087994">
    <property type="protein sequence ID" value="UYO61258.1"/>
    <property type="molecule type" value="Genomic_DNA"/>
</dbReference>
<gene>
    <name evidence="1" type="ORF">LNN31_10715</name>
</gene>
<sequence>MKIEVGESLMLSWLRHVDVSSSRIISKEMVKIENTDIDGLKEMKIGVIVRTVLRGILEDGDVLPEEVEKMQTNEYSKETFGIQFPLLLKVKTTGGVKPVRYYANPVRVHGREYFLCSEWYEVPTNNDRPYLMKWLILHKKRTGCIESHS</sequence>
<proteinExistence type="predicted"/>
<protein>
    <submittedName>
        <fullName evidence="1">Uncharacterized protein</fullName>
    </submittedName>
</protein>
<evidence type="ECO:0000313" key="1">
    <source>
        <dbReference type="EMBL" id="UYO61258.1"/>
    </source>
</evidence>
<name>A0ABY6HCG3_9FIRM</name>
<evidence type="ECO:0000313" key="2">
    <source>
        <dbReference type="Proteomes" id="UP001163550"/>
    </source>
</evidence>
<reference evidence="1" key="1">
    <citation type="submission" date="2021-11" db="EMBL/GenBank/DDBJ databases">
        <title>Isoprene-degrading acetogen.</title>
        <authorList>
            <person name="Yang Y."/>
            <person name="Jin H."/>
            <person name="Yan J."/>
        </authorList>
    </citation>
    <scope>NUCLEOTIDE SEQUENCE</scope>
    <source>
        <strain evidence="1">Berkeley</strain>
    </source>
</reference>